<feature type="compositionally biased region" description="Low complexity" evidence="1">
    <location>
        <begin position="353"/>
        <end position="374"/>
    </location>
</feature>
<accession>A0AAV5T2F2</accession>
<feature type="compositionally biased region" description="Polar residues" evidence="1">
    <location>
        <begin position="850"/>
        <end position="865"/>
    </location>
</feature>
<feature type="region of interest" description="Disordered" evidence="1">
    <location>
        <begin position="48"/>
        <end position="81"/>
    </location>
</feature>
<feature type="compositionally biased region" description="Basic residues" evidence="1">
    <location>
        <begin position="382"/>
        <end position="394"/>
    </location>
</feature>
<feature type="compositionally biased region" description="Polar residues" evidence="1">
    <location>
        <begin position="881"/>
        <end position="890"/>
    </location>
</feature>
<feature type="region of interest" description="Disordered" evidence="1">
    <location>
        <begin position="411"/>
        <end position="473"/>
    </location>
</feature>
<feature type="compositionally biased region" description="Basic and acidic residues" evidence="1">
    <location>
        <begin position="672"/>
        <end position="696"/>
    </location>
</feature>
<comment type="caution">
    <text evidence="2">The sequence shown here is derived from an EMBL/GenBank/DDBJ whole genome shotgun (WGS) entry which is preliminary data.</text>
</comment>
<sequence>SELSKMKKGEWSGMGGKKMATKGGCLSDKQQQTEVIKRQIWEEMRRMKEEGRGRYSMNKTLPSSSHAPIRLSTPSSEALRHSMQQKLGLSIDNRPNASSPQLATQSISHVSITNELSLEMVSLLVQKDPRFPQLADFSFPPSPLSQEVQSKMEWLKNSINGDSKTQLTIDQIVQHISMLKYGVLTGAYKKKGALEYRQSIEIVARETVDAKKVNSNGVVQIHHSTPSTSVISVKPANASLLMAQTPKTCIPVEKKERKEGVDGIYGSVIGVKPPVYPPHSIVNLISGMDIEKKEKKMKEEDEDEKGETENGSNKLDNESDFREVLKEPKPPEGGGTEEGEGGGGGRKGSELASSSYWGSISPPSPCSSTTTMSPVKPVKIERGRKRKRETVIKRRGAATIRMEIDLIEVPRNEDGKSPVIGTPRGKKMETPLTSRSGSLKEAKKKKKKEEETNSIVLSNEGSSGGSSRDELKGHSRWLAKKRAQQNVVVKRYTDGPEDWTPFDAFLKKNYQFLCNSYNEKPSNTLALDIKRNLWNDMMRGGGTTRWEEAAAKFRADGEKRIYWNSETVVEQEDRVVVDKGLKVIPLGGEEIDQGIERESIHRRPLAANGDEYLADEEDAIDDIMVDVEGVEDELLMEPEEMEGMERVEEAVKEEGASGVEEPLKKKNKGGRPKKEPKETINEKKRKAPKGENEDFMHTGTTPRGKGKKVKPDPNKPLIVDGVPVNPLAEPAVKNAYGYDPAMDIVPLGQGQLKSAYRRSKAQLDTPQIDAKRYKLEVKHDHLLDDDDHDDTHRDESETVTAYPRPITPHGGADIMEGINVHIGDDSTRCISPSAGPSEQQQYPSPAPSFILNQRSGSFSRRMQQTAPAPPPPLIPHAPSPLSTRRISGATTDGWGGMSGGRRRSDGGDRRDRTPGNRSPTRKSSHFSPGDALPLTPSTVTSTAAAAAAAKQTRLSQAEQFTMAPPKVIDAPRLATPIAQSQSTSDSSLVSRSLSLNGDEPLSVDVFCAQLERITADLERANAILGSTSTNGN</sequence>
<feature type="compositionally biased region" description="Polar residues" evidence="1">
    <location>
        <begin position="57"/>
        <end position="81"/>
    </location>
</feature>
<feature type="region of interest" description="Disordered" evidence="1">
    <location>
        <begin position="650"/>
        <end position="716"/>
    </location>
</feature>
<feature type="region of interest" description="Disordered" evidence="1">
    <location>
        <begin position="294"/>
        <end position="394"/>
    </location>
</feature>
<feature type="non-terminal residue" evidence="2">
    <location>
        <position position="1"/>
    </location>
</feature>
<feature type="compositionally biased region" description="Basic and acidic residues" evidence="1">
    <location>
        <begin position="902"/>
        <end position="914"/>
    </location>
</feature>
<name>A0AAV5T2F2_9BILA</name>
<gene>
    <name evidence="2" type="ORF">PENTCL1PPCAC_11342</name>
</gene>
<feature type="compositionally biased region" description="Basic and acidic residues" evidence="1">
    <location>
        <begin position="315"/>
        <end position="330"/>
    </location>
</feature>
<dbReference type="EMBL" id="BTSX01000003">
    <property type="protein sequence ID" value="GMS89167.1"/>
    <property type="molecule type" value="Genomic_DNA"/>
</dbReference>
<feature type="region of interest" description="Disordered" evidence="1">
    <location>
        <begin position="823"/>
        <end position="938"/>
    </location>
</feature>
<dbReference type="Proteomes" id="UP001432027">
    <property type="component" value="Unassembled WGS sequence"/>
</dbReference>
<evidence type="ECO:0008006" key="4">
    <source>
        <dbReference type="Google" id="ProtNLM"/>
    </source>
</evidence>
<feature type="compositionally biased region" description="Pro residues" evidence="1">
    <location>
        <begin position="867"/>
        <end position="878"/>
    </location>
</feature>
<evidence type="ECO:0000313" key="2">
    <source>
        <dbReference type="EMBL" id="GMS89167.1"/>
    </source>
</evidence>
<proteinExistence type="predicted"/>
<reference evidence="2" key="1">
    <citation type="submission" date="2023-10" db="EMBL/GenBank/DDBJ databases">
        <title>Genome assembly of Pristionchus species.</title>
        <authorList>
            <person name="Yoshida K."/>
            <person name="Sommer R.J."/>
        </authorList>
    </citation>
    <scope>NUCLEOTIDE SEQUENCE</scope>
    <source>
        <strain evidence="2">RS0144</strain>
    </source>
</reference>
<feature type="compositionally biased region" description="Basic and acidic residues" evidence="1">
    <location>
        <begin position="1"/>
        <end position="10"/>
    </location>
</feature>
<protein>
    <recommendedName>
        <fullName evidence="4">Myb/SANT-like transcription factor</fullName>
    </recommendedName>
</protein>
<feature type="region of interest" description="Disordered" evidence="1">
    <location>
        <begin position="1"/>
        <end position="31"/>
    </location>
</feature>
<feature type="region of interest" description="Disordered" evidence="1">
    <location>
        <begin position="783"/>
        <end position="809"/>
    </location>
</feature>
<feature type="compositionally biased region" description="Polar residues" evidence="1">
    <location>
        <begin position="828"/>
        <end position="843"/>
    </location>
</feature>
<keyword evidence="3" id="KW-1185">Reference proteome</keyword>
<dbReference type="AlphaFoldDB" id="A0AAV5T2F2"/>
<evidence type="ECO:0000313" key="3">
    <source>
        <dbReference type="Proteomes" id="UP001432027"/>
    </source>
</evidence>
<organism evidence="2 3">
    <name type="scientific">Pristionchus entomophagus</name>
    <dbReference type="NCBI Taxonomy" id="358040"/>
    <lineage>
        <taxon>Eukaryota</taxon>
        <taxon>Metazoa</taxon>
        <taxon>Ecdysozoa</taxon>
        <taxon>Nematoda</taxon>
        <taxon>Chromadorea</taxon>
        <taxon>Rhabditida</taxon>
        <taxon>Rhabditina</taxon>
        <taxon>Diplogasteromorpha</taxon>
        <taxon>Diplogasteroidea</taxon>
        <taxon>Neodiplogasteridae</taxon>
        <taxon>Pristionchus</taxon>
    </lineage>
</organism>
<evidence type="ECO:0000256" key="1">
    <source>
        <dbReference type="SAM" id="MobiDB-lite"/>
    </source>
</evidence>